<dbReference type="InterPro" id="IPR029052">
    <property type="entry name" value="Metallo-depent_PP-like"/>
</dbReference>
<evidence type="ECO:0000313" key="7">
    <source>
        <dbReference type="Proteomes" id="UP001528912"/>
    </source>
</evidence>
<feature type="domain" description="Calcineurin-like phosphoesterase" evidence="5">
    <location>
        <begin position="3"/>
        <end position="192"/>
    </location>
</feature>
<dbReference type="Pfam" id="PF00149">
    <property type="entry name" value="Metallophos"/>
    <property type="match status" value="1"/>
</dbReference>
<keyword evidence="2" id="KW-0378">Hydrolase</keyword>
<dbReference type="InterPro" id="IPR004843">
    <property type="entry name" value="Calcineurin-like_PHP"/>
</dbReference>
<evidence type="ECO:0000256" key="1">
    <source>
        <dbReference type="ARBA" id="ARBA00022723"/>
    </source>
</evidence>
<evidence type="ECO:0000259" key="5">
    <source>
        <dbReference type="Pfam" id="PF00149"/>
    </source>
</evidence>
<dbReference type="Gene3D" id="3.60.21.10">
    <property type="match status" value="1"/>
</dbReference>
<evidence type="ECO:0000313" key="6">
    <source>
        <dbReference type="EMBL" id="MDF8266100.1"/>
    </source>
</evidence>
<dbReference type="Proteomes" id="UP001528912">
    <property type="component" value="Unassembled WGS sequence"/>
</dbReference>
<reference evidence="6 7" key="1">
    <citation type="submission" date="2023-03" db="EMBL/GenBank/DDBJ databases">
        <title>YIM 133296 draft genome.</title>
        <authorList>
            <person name="Xiong L."/>
        </authorList>
    </citation>
    <scope>NUCLEOTIDE SEQUENCE [LARGE SCALE GENOMIC DNA]</scope>
    <source>
        <strain evidence="6 7">YIM 133296</strain>
    </source>
</reference>
<keyword evidence="1" id="KW-0479">Metal-binding</keyword>
<dbReference type="RefSeq" id="WP_277193329.1">
    <property type="nucleotide sequence ID" value="NZ_JAROAV010000050.1"/>
</dbReference>
<dbReference type="PANTHER" id="PTHR42988">
    <property type="entry name" value="PHOSPHOHYDROLASE"/>
    <property type="match status" value="1"/>
</dbReference>
<dbReference type="InterPro" id="IPR050884">
    <property type="entry name" value="CNP_phosphodiesterase-III"/>
</dbReference>
<gene>
    <name evidence="6" type="ORF">P4R38_17765</name>
</gene>
<comment type="caution">
    <text evidence="6">The sequence shown here is derived from an EMBL/GenBank/DDBJ whole genome shotgun (WGS) entry which is preliminary data.</text>
</comment>
<keyword evidence="7" id="KW-1185">Reference proteome</keyword>
<evidence type="ECO:0000256" key="4">
    <source>
        <dbReference type="ARBA" id="ARBA00025742"/>
    </source>
</evidence>
<dbReference type="PANTHER" id="PTHR42988:SF2">
    <property type="entry name" value="CYCLIC NUCLEOTIDE PHOSPHODIESTERASE CBUA0032-RELATED"/>
    <property type="match status" value="1"/>
</dbReference>
<dbReference type="EMBL" id="JAROAV010000050">
    <property type="protein sequence ID" value="MDF8266100.1"/>
    <property type="molecule type" value="Genomic_DNA"/>
</dbReference>
<evidence type="ECO:0000256" key="3">
    <source>
        <dbReference type="ARBA" id="ARBA00023004"/>
    </source>
</evidence>
<keyword evidence="3" id="KW-0408">Iron</keyword>
<sequence length="250" mass="26163">MLTIAHLSDTHFGAYEGVGDRTVRAVEHLAAMRPGPDVVLVTGDIADHGHDDEYVDAAAALARWPGPAPLLTCPGNHDVRPAFARHLREAAAEGPLDLVHDVAGVRFVLLDSLVPAPPGERIDHGVLAPESLRLLDGALADGRPTYLGLHHPPVDLHVALMDPIRLQNADELAAVIGRHENLVATLVGHAHTACATTFAGAPLLIGGGIASTVTLDAEALPAITPGLAPTFAVHLVGDDGRVVTHWRTLP</sequence>
<evidence type="ECO:0000256" key="2">
    <source>
        <dbReference type="ARBA" id="ARBA00022801"/>
    </source>
</evidence>
<dbReference type="SUPFAM" id="SSF56300">
    <property type="entry name" value="Metallo-dependent phosphatases"/>
    <property type="match status" value="1"/>
</dbReference>
<name>A0ABT6CB28_9MICO</name>
<proteinExistence type="inferred from homology"/>
<accession>A0ABT6CB28</accession>
<protein>
    <submittedName>
        <fullName evidence="6">Metallophosphoesterase</fullName>
    </submittedName>
</protein>
<comment type="similarity">
    <text evidence="4">Belongs to the cyclic nucleotide phosphodiesterase class-III family.</text>
</comment>
<organism evidence="6 7">
    <name type="scientific">Luteipulveratus flavus</name>
    <dbReference type="NCBI Taxonomy" id="3031728"/>
    <lineage>
        <taxon>Bacteria</taxon>
        <taxon>Bacillati</taxon>
        <taxon>Actinomycetota</taxon>
        <taxon>Actinomycetes</taxon>
        <taxon>Micrococcales</taxon>
        <taxon>Dermacoccaceae</taxon>
        <taxon>Luteipulveratus</taxon>
    </lineage>
</organism>